<sequence length="153" mass="16749">MEAHFFEVDLTWSKERKGVISSPDVHFTATDGGKIEVATPPPFPKGMPGIWSPEHLFTAAVSSCLMTTFLAIAENFKLEFESFSCVAKGKLEQVEGKYLMTEVALVPELTILKEEDRDKALKVLTKAEAACLISNSVKAKISMEAIIRIAGSL</sequence>
<gene>
    <name evidence="1" type="ORF">SanaruYs_36600</name>
</gene>
<dbReference type="InterPro" id="IPR036102">
    <property type="entry name" value="OsmC/Ohrsf"/>
</dbReference>
<keyword evidence="2" id="KW-1185">Reference proteome</keyword>
<accession>A0A401UET6</accession>
<dbReference type="AlphaFoldDB" id="A0A401UET6"/>
<dbReference type="Gene3D" id="3.30.300.20">
    <property type="match status" value="1"/>
</dbReference>
<proteinExistence type="predicted"/>
<dbReference type="InterPro" id="IPR015946">
    <property type="entry name" value="KH_dom-like_a/b"/>
</dbReference>
<dbReference type="Pfam" id="PF02566">
    <property type="entry name" value="OsmC"/>
    <property type="match status" value="1"/>
</dbReference>
<dbReference type="Proteomes" id="UP000288227">
    <property type="component" value="Unassembled WGS sequence"/>
</dbReference>
<dbReference type="InterPro" id="IPR052707">
    <property type="entry name" value="OsmC_Ohr_Peroxiredoxin"/>
</dbReference>
<organism evidence="1 2">
    <name type="scientific">Chryseotalea sanaruensis</name>
    <dbReference type="NCBI Taxonomy" id="2482724"/>
    <lineage>
        <taxon>Bacteria</taxon>
        <taxon>Pseudomonadati</taxon>
        <taxon>Bacteroidota</taxon>
        <taxon>Cytophagia</taxon>
        <taxon>Cytophagales</taxon>
        <taxon>Chryseotaleaceae</taxon>
        <taxon>Chryseotalea</taxon>
    </lineage>
</organism>
<dbReference type="OrthoDB" id="9795405at2"/>
<protein>
    <submittedName>
        <fullName evidence="1">OsmC family peroxiredoxin</fullName>
    </submittedName>
</protein>
<dbReference type="SUPFAM" id="SSF82784">
    <property type="entry name" value="OsmC-like"/>
    <property type="match status" value="1"/>
</dbReference>
<reference evidence="1 2" key="1">
    <citation type="submission" date="2018-11" db="EMBL/GenBank/DDBJ databases">
        <title>Chryseotalea sanarue gen. nov., sp., nov., a member of the family Cytophagaceae, isolated from a brackish lake in Hamamatsu Japan.</title>
        <authorList>
            <person name="Maejima Y."/>
            <person name="Iino T."/>
            <person name="Muraguchi Y."/>
            <person name="Fukuda K."/>
            <person name="Ohkuma M."/>
            <person name="Moriuchi R."/>
            <person name="Dohra H."/>
            <person name="Kimbara K."/>
            <person name="Shintani M."/>
        </authorList>
    </citation>
    <scope>NUCLEOTIDE SEQUENCE [LARGE SCALE GENOMIC DNA]</scope>
    <source>
        <strain evidence="1 2">Ys</strain>
    </source>
</reference>
<evidence type="ECO:0000313" key="1">
    <source>
        <dbReference type="EMBL" id="GCC53416.1"/>
    </source>
</evidence>
<dbReference type="InterPro" id="IPR003718">
    <property type="entry name" value="OsmC/Ohr_fam"/>
</dbReference>
<dbReference type="PANTHER" id="PTHR42830">
    <property type="entry name" value="OSMOTICALLY INDUCIBLE FAMILY PROTEIN"/>
    <property type="match status" value="1"/>
</dbReference>
<dbReference type="RefSeq" id="WP_127124060.1">
    <property type="nucleotide sequence ID" value="NZ_BHXQ01000007.1"/>
</dbReference>
<comment type="caution">
    <text evidence="1">The sequence shown here is derived from an EMBL/GenBank/DDBJ whole genome shotgun (WGS) entry which is preliminary data.</text>
</comment>
<name>A0A401UET6_9BACT</name>
<dbReference type="PANTHER" id="PTHR42830:SF2">
    <property type="entry name" value="OSMC_OHR FAMILY PROTEIN"/>
    <property type="match status" value="1"/>
</dbReference>
<dbReference type="EMBL" id="BHXQ01000007">
    <property type="protein sequence ID" value="GCC53416.1"/>
    <property type="molecule type" value="Genomic_DNA"/>
</dbReference>
<evidence type="ECO:0000313" key="2">
    <source>
        <dbReference type="Proteomes" id="UP000288227"/>
    </source>
</evidence>